<dbReference type="AlphaFoldDB" id="A0A5D4FXJ4"/>
<organism evidence="4 5">
    <name type="scientific">Corynebacterium urealyticum</name>
    <dbReference type="NCBI Taxonomy" id="43771"/>
    <lineage>
        <taxon>Bacteria</taxon>
        <taxon>Bacillati</taxon>
        <taxon>Actinomycetota</taxon>
        <taxon>Actinomycetes</taxon>
        <taxon>Mycobacteriales</taxon>
        <taxon>Corynebacteriaceae</taxon>
        <taxon>Corynebacterium</taxon>
    </lineage>
</organism>
<evidence type="ECO:0000313" key="5">
    <source>
        <dbReference type="Proteomes" id="UP000324726"/>
    </source>
</evidence>
<gene>
    <name evidence="4" type="ORF">FYJ87_07055</name>
</gene>
<dbReference type="Proteomes" id="UP000324726">
    <property type="component" value="Unassembled WGS sequence"/>
</dbReference>
<dbReference type="RefSeq" id="WP_148812612.1">
    <property type="nucleotide sequence ID" value="NZ_VSZI01000001.1"/>
</dbReference>
<keyword evidence="1" id="KW-0175">Coiled coil</keyword>
<dbReference type="EMBL" id="VSZI01000001">
    <property type="protein sequence ID" value="TYR20683.1"/>
    <property type="molecule type" value="Genomic_DNA"/>
</dbReference>
<feature type="compositionally biased region" description="Basic residues" evidence="2">
    <location>
        <begin position="44"/>
        <end position="55"/>
    </location>
</feature>
<feature type="compositionally biased region" description="Basic and acidic residues" evidence="2">
    <location>
        <begin position="1"/>
        <end position="10"/>
    </location>
</feature>
<feature type="region of interest" description="Disordered" evidence="2">
    <location>
        <begin position="1"/>
        <end position="55"/>
    </location>
</feature>
<keyword evidence="3" id="KW-0472">Membrane</keyword>
<sequence>MTHPSRDHSPRPAGSDQRGGANTDSADSAGQRLPQARSMERNQARRRRMRQAPKRVARRFVALPSRMSPVAAIVVILVVGLMALSLATPLRNYYEQRTELAQLQNTIQEQERHKAELQAELNRFENEDYLKEQARIRLGVIEPGESAYRIISPKITGAAGEDAPGAGKSPSEQEYENSPWFKKLWDSVAVEPGEEAPGDAGSAPAGQGENQDPGGNPEGGEQPSGDMKLPILPENQP</sequence>
<name>A0A5D4FXJ4_9CORY</name>
<feature type="transmembrane region" description="Helical" evidence="3">
    <location>
        <begin position="67"/>
        <end position="87"/>
    </location>
</feature>
<accession>A0A5D4FXJ4</accession>
<evidence type="ECO:0000256" key="3">
    <source>
        <dbReference type="SAM" id="Phobius"/>
    </source>
</evidence>
<keyword evidence="3" id="KW-0812">Transmembrane</keyword>
<dbReference type="Pfam" id="PF04977">
    <property type="entry name" value="DivIC"/>
    <property type="match status" value="1"/>
</dbReference>
<dbReference type="InterPro" id="IPR007060">
    <property type="entry name" value="FtsL/DivIC"/>
</dbReference>
<proteinExistence type="predicted"/>
<evidence type="ECO:0000256" key="2">
    <source>
        <dbReference type="SAM" id="MobiDB-lite"/>
    </source>
</evidence>
<reference evidence="4 5" key="1">
    <citation type="submission" date="2019-08" db="EMBL/GenBank/DDBJ databases">
        <title>Draft genome of C. urealyticum strain VH4248.</title>
        <authorList>
            <person name="Navas J."/>
        </authorList>
    </citation>
    <scope>NUCLEOTIDE SEQUENCE [LARGE SCALE GENOMIC DNA]</scope>
    <source>
        <strain evidence="4 5">VH4248</strain>
    </source>
</reference>
<protein>
    <submittedName>
        <fullName evidence="4">Septum formation initiator family protein</fullName>
    </submittedName>
</protein>
<feature type="coiled-coil region" evidence="1">
    <location>
        <begin position="93"/>
        <end position="127"/>
    </location>
</feature>
<evidence type="ECO:0000313" key="4">
    <source>
        <dbReference type="EMBL" id="TYR20683.1"/>
    </source>
</evidence>
<feature type="region of interest" description="Disordered" evidence="2">
    <location>
        <begin position="157"/>
        <end position="237"/>
    </location>
</feature>
<keyword evidence="3" id="KW-1133">Transmembrane helix</keyword>
<comment type="caution">
    <text evidence="4">The sequence shown here is derived from an EMBL/GenBank/DDBJ whole genome shotgun (WGS) entry which is preliminary data.</text>
</comment>
<evidence type="ECO:0000256" key="1">
    <source>
        <dbReference type="SAM" id="Coils"/>
    </source>
</evidence>